<dbReference type="InterPro" id="IPR034505">
    <property type="entry name" value="Coproporphyrinogen-III_oxidase"/>
</dbReference>
<sequence>MGGDADRLSVRPLSAEPRRRFASPPPLALYIHMPWCVRKCPYCDFNSHALRGGDRRVRAEPVPEQVYVDALLVDLDAELARAAARRPLVSVFIGGGTPSLFSGAAIARLLDGVRARAELADDAEITLEANPGTVDAGHFAGYAEAGVNRLSIGVQSLNDDALTRLGRIHSAADVRRTVMTARAAGIENLNLDLMFALPAQDLPAARADLEQLIALEPTHLSYYELTLEPNTAFYQRPPELPDPDLADAIQQQGLALLEASGFERYEVSAFAKPGRRCRHNLNYWRFGDYLGIGAGAHGKLTDPSSKMVERRAKMRHPDAYLAACELAGSSARDSSIGLAPDPSRSKHPVRACRAPGRSPVPEERCSLASADPTSSLRRLSDQDLTEEFALNAFRLLDGFSLGEFEGATGLRADWLEPGLEAAAQLGLVIGSGIGDDAVIRPSARGFAFLNELIGCFSS</sequence>
<comment type="similarity">
    <text evidence="2">Belongs to the anaerobic coproporphyrinogen-III oxidase family. HemW subfamily.</text>
</comment>
<evidence type="ECO:0000256" key="2">
    <source>
        <dbReference type="ARBA" id="ARBA00006100"/>
    </source>
</evidence>
<keyword evidence="6 10" id="KW-0479">Metal-binding</keyword>
<gene>
    <name evidence="13" type="ORF">CKO40_02645</name>
</gene>
<dbReference type="AlphaFoldDB" id="A0AAJ0U1E8"/>
<keyword evidence="7 10" id="KW-0408">Iron</keyword>
<dbReference type="GO" id="GO:0004109">
    <property type="term" value="F:coproporphyrinogen oxidase activity"/>
    <property type="evidence" value="ECO:0007669"/>
    <property type="project" value="InterPro"/>
</dbReference>
<evidence type="ECO:0000256" key="8">
    <source>
        <dbReference type="ARBA" id="ARBA00023014"/>
    </source>
</evidence>
<evidence type="ECO:0000256" key="7">
    <source>
        <dbReference type="ARBA" id="ARBA00023004"/>
    </source>
</evidence>
<comment type="caution">
    <text evidence="13">The sequence shown here is derived from an EMBL/GenBank/DDBJ whole genome shotgun (WGS) entry which is preliminary data.</text>
</comment>
<evidence type="ECO:0000256" key="5">
    <source>
        <dbReference type="ARBA" id="ARBA00022691"/>
    </source>
</evidence>
<evidence type="ECO:0000313" key="14">
    <source>
        <dbReference type="Proteomes" id="UP001296776"/>
    </source>
</evidence>
<reference evidence="13" key="2">
    <citation type="journal article" date="2020" name="Microorganisms">
        <title>Osmotic Adaptation and Compatible Solute Biosynthesis of Phototrophic Bacteria as Revealed from Genome Analyses.</title>
        <authorList>
            <person name="Imhoff J.F."/>
            <person name="Rahn T."/>
            <person name="Kunzel S."/>
            <person name="Keller A."/>
            <person name="Neulinger S.C."/>
        </authorList>
    </citation>
    <scope>NUCLEOTIDE SEQUENCE</scope>
    <source>
        <strain evidence="13">DSM 11080</strain>
    </source>
</reference>
<feature type="region of interest" description="Disordered" evidence="11">
    <location>
        <begin position="332"/>
        <end position="367"/>
    </location>
</feature>
<dbReference type="GO" id="GO:0006779">
    <property type="term" value="P:porphyrin-containing compound biosynthetic process"/>
    <property type="evidence" value="ECO:0007669"/>
    <property type="project" value="InterPro"/>
</dbReference>
<dbReference type="PANTHER" id="PTHR13932:SF5">
    <property type="entry name" value="RADICAL S-ADENOSYL METHIONINE DOMAIN-CONTAINING PROTEIN 1, MITOCHONDRIAL"/>
    <property type="match status" value="1"/>
</dbReference>
<name>A0AAJ0U1E8_9GAMM</name>
<dbReference type="InterPro" id="IPR007197">
    <property type="entry name" value="rSAM"/>
</dbReference>
<dbReference type="Pfam" id="PF04055">
    <property type="entry name" value="Radical_SAM"/>
    <property type="match status" value="1"/>
</dbReference>
<dbReference type="SFLD" id="SFLDF00288">
    <property type="entry name" value="HemN-like__clustered_with_nucl"/>
    <property type="match status" value="1"/>
</dbReference>
<protein>
    <recommendedName>
        <fullName evidence="3 10">Heme chaperone HemW</fullName>
    </recommendedName>
</protein>
<dbReference type="EMBL" id="NRSJ01000003">
    <property type="protein sequence ID" value="MBK1703479.1"/>
    <property type="molecule type" value="Genomic_DNA"/>
</dbReference>
<dbReference type="PANTHER" id="PTHR13932">
    <property type="entry name" value="COPROPORPHYRINIGEN III OXIDASE"/>
    <property type="match status" value="1"/>
</dbReference>
<feature type="domain" description="Radical SAM core" evidence="12">
    <location>
        <begin position="21"/>
        <end position="263"/>
    </location>
</feature>
<dbReference type="Gene3D" id="3.20.20.70">
    <property type="entry name" value="Aldolase class I"/>
    <property type="match status" value="1"/>
</dbReference>
<evidence type="ECO:0000256" key="1">
    <source>
        <dbReference type="ARBA" id="ARBA00001966"/>
    </source>
</evidence>
<dbReference type="SMART" id="SM00729">
    <property type="entry name" value="Elp3"/>
    <property type="match status" value="1"/>
</dbReference>
<keyword evidence="9 10" id="KW-0143">Chaperone</keyword>
<organism evidence="13 14">
    <name type="scientific">Halochromatium glycolicum</name>
    <dbReference type="NCBI Taxonomy" id="85075"/>
    <lineage>
        <taxon>Bacteria</taxon>
        <taxon>Pseudomonadati</taxon>
        <taxon>Pseudomonadota</taxon>
        <taxon>Gammaproteobacteria</taxon>
        <taxon>Chromatiales</taxon>
        <taxon>Chromatiaceae</taxon>
        <taxon>Halochromatium</taxon>
    </lineage>
</organism>
<evidence type="ECO:0000256" key="6">
    <source>
        <dbReference type="ARBA" id="ARBA00022723"/>
    </source>
</evidence>
<dbReference type="SFLD" id="SFLDF00562">
    <property type="entry name" value="HemN-like__clustered_with_heat"/>
    <property type="match status" value="1"/>
</dbReference>
<evidence type="ECO:0000256" key="9">
    <source>
        <dbReference type="ARBA" id="ARBA00023186"/>
    </source>
</evidence>
<keyword evidence="4 10" id="KW-0349">Heme</keyword>
<evidence type="ECO:0000256" key="4">
    <source>
        <dbReference type="ARBA" id="ARBA00022617"/>
    </source>
</evidence>
<keyword evidence="10" id="KW-0963">Cytoplasm</keyword>
<dbReference type="InterPro" id="IPR013785">
    <property type="entry name" value="Aldolase_TIM"/>
</dbReference>
<evidence type="ECO:0000313" key="13">
    <source>
        <dbReference type="EMBL" id="MBK1703479.1"/>
    </source>
</evidence>
<dbReference type="GO" id="GO:0005737">
    <property type="term" value="C:cytoplasm"/>
    <property type="evidence" value="ECO:0007669"/>
    <property type="project" value="UniProtKB-SubCell"/>
</dbReference>
<keyword evidence="8 10" id="KW-0411">Iron-sulfur</keyword>
<dbReference type="SFLD" id="SFLDG01082">
    <property type="entry name" value="B12-binding_domain_containing"/>
    <property type="match status" value="1"/>
</dbReference>
<keyword evidence="14" id="KW-1185">Reference proteome</keyword>
<dbReference type="InterPro" id="IPR058240">
    <property type="entry name" value="rSAM_sf"/>
</dbReference>
<dbReference type="PROSITE" id="PS51918">
    <property type="entry name" value="RADICAL_SAM"/>
    <property type="match status" value="1"/>
</dbReference>
<evidence type="ECO:0000256" key="11">
    <source>
        <dbReference type="SAM" id="MobiDB-lite"/>
    </source>
</evidence>
<dbReference type="Proteomes" id="UP001296776">
    <property type="component" value="Unassembled WGS sequence"/>
</dbReference>
<dbReference type="CDD" id="cd01335">
    <property type="entry name" value="Radical_SAM"/>
    <property type="match status" value="1"/>
</dbReference>
<keyword evidence="5 10" id="KW-0949">S-adenosyl-L-methionine</keyword>
<comment type="cofactor">
    <cofactor evidence="1">
        <name>[4Fe-4S] cluster</name>
        <dbReference type="ChEBI" id="CHEBI:49883"/>
    </cofactor>
</comment>
<evidence type="ECO:0000259" key="12">
    <source>
        <dbReference type="PROSITE" id="PS51918"/>
    </source>
</evidence>
<comment type="subcellular location">
    <subcellularLocation>
        <location evidence="10">Cytoplasm</location>
    </subcellularLocation>
</comment>
<dbReference type="InterPro" id="IPR006638">
    <property type="entry name" value="Elp3/MiaA/NifB-like_rSAM"/>
</dbReference>
<keyword evidence="10" id="KW-0004">4Fe-4S</keyword>
<dbReference type="NCBIfam" id="TIGR00539">
    <property type="entry name" value="hemN_rel"/>
    <property type="match status" value="1"/>
</dbReference>
<comment type="function">
    <text evidence="10">Probably acts as a heme chaperone, transferring heme to an unknown acceptor. Binds one molecule of heme per monomer, possibly covalently. Binds 1 [4Fe-4S] cluster. The cluster is coordinated with 3 cysteines and an exchangeable S-adenosyl-L-methionine.</text>
</comment>
<dbReference type="SUPFAM" id="SSF102114">
    <property type="entry name" value="Radical SAM enzymes"/>
    <property type="match status" value="1"/>
</dbReference>
<proteinExistence type="inferred from homology"/>
<evidence type="ECO:0000256" key="3">
    <source>
        <dbReference type="ARBA" id="ARBA00017228"/>
    </source>
</evidence>
<dbReference type="GO" id="GO:0051539">
    <property type="term" value="F:4 iron, 4 sulfur cluster binding"/>
    <property type="evidence" value="ECO:0007669"/>
    <property type="project" value="UniProtKB-UniRule"/>
</dbReference>
<evidence type="ECO:0000256" key="10">
    <source>
        <dbReference type="RuleBase" id="RU364116"/>
    </source>
</evidence>
<reference evidence="13" key="1">
    <citation type="submission" date="2017-08" db="EMBL/GenBank/DDBJ databases">
        <authorList>
            <person name="Imhoff J.F."/>
            <person name="Rahn T."/>
            <person name="Kuenzel S."/>
            <person name="Neulinger S.C."/>
        </authorList>
    </citation>
    <scope>NUCLEOTIDE SEQUENCE</scope>
    <source>
        <strain evidence="13">DSM 11080</strain>
    </source>
</reference>
<dbReference type="GO" id="GO:0046872">
    <property type="term" value="F:metal ion binding"/>
    <property type="evidence" value="ECO:0007669"/>
    <property type="project" value="UniProtKB-UniRule"/>
</dbReference>
<dbReference type="SFLD" id="SFLDS00029">
    <property type="entry name" value="Radical_SAM"/>
    <property type="match status" value="2"/>
</dbReference>
<dbReference type="InterPro" id="IPR004559">
    <property type="entry name" value="HemW-like"/>
</dbReference>
<accession>A0AAJ0U1E8</accession>
<dbReference type="SFLD" id="SFLDG01065">
    <property type="entry name" value="anaerobic_coproporphyrinogen-I"/>
    <property type="match status" value="2"/>
</dbReference>